<proteinExistence type="predicted"/>
<feature type="region of interest" description="Disordered" evidence="1">
    <location>
        <begin position="180"/>
        <end position="462"/>
    </location>
</feature>
<dbReference type="OrthoDB" id="1939272at2759"/>
<keyword evidence="2" id="KW-1133">Transmembrane helix</keyword>
<evidence type="ECO:0008006" key="5">
    <source>
        <dbReference type="Google" id="ProtNLM"/>
    </source>
</evidence>
<evidence type="ECO:0000256" key="2">
    <source>
        <dbReference type="SAM" id="Phobius"/>
    </source>
</evidence>
<accession>A0A9D4U4F1</accession>
<keyword evidence="2" id="KW-0472">Membrane</keyword>
<name>A0A9D4U4F1_ADICA</name>
<reference evidence="3" key="1">
    <citation type="submission" date="2021-01" db="EMBL/GenBank/DDBJ databases">
        <title>Adiantum capillus-veneris genome.</title>
        <authorList>
            <person name="Fang Y."/>
            <person name="Liao Q."/>
        </authorList>
    </citation>
    <scope>NUCLEOTIDE SEQUENCE</scope>
    <source>
        <strain evidence="3">H3</strain>
        <tissue evidence="3">Leaf</tissue>
    </source>
</reference>
<dbReference type="AlphaFoldDB" id="A0A9D4U4F1"/>
<gene>
    <name evidence="3" type="ORF">GOP47_0024391</name>
</gene>
<feature type="compositionally biased region" description="Low complexity" evidence="1">
    <location>
        <begin position="228"/>
        <end position="238"/>
    </location>
</feature>
<dbReference type="EMBL" id="JABFUD020000024">
    <property type="protein sequence ID" value="KAI5059971.1"/>
    <property type="molecule type" value="Genomic_DNA"/>
</dbReference>
<feature type="transmembrane region" description="Helical" evidence="2">
    <location>
        <begin position="505"/>
        <end position="528"/>
    </location>
</feature>
<evidence type="ECO:0000313" key="4">
    <source>
        <dbReference type="Proteomes" id="UP000886520"/>
    </source>
</evidence>
<feature type="compositionally biased region" description="Basic and acidic residues" evidence="1">
    <location>
        <begin position="394"/>
        <end position="410"/>
    </location>
</feature>
<dbReference type="Proteomes" id="UP000886520">
    <property type="component" value="Chromosome 24"/>
</dbReference>
<feature type="compositionally biased region" description="Basic and acidic residues" evidence="1">
    <location>
        <begin position="444"/>
        <end position="462"/>
    </location>
</feature>
<feature type="compositionally biased region" description="Polar residues" evidence="1">
    <location>
        <begin position="361"/>
        <end position="380"/>
    </location>
</feature>
<feature type="compositionally biased region" description="Basic and acidic residues" evidence="1">
    <location>
        <begin position="214"/>
        <end position="227"/>
    </location>
</feature>
<dbReference type="PANTHER" id="PTHR36810:SF1">
    <property type="entry name" value="OS05G0232200 PROTEIN"/>
    <property type="match status" value="1"/>
</dbReference>
<dbReference type="PANTHER" id="PTHR36810">
    <property type="entry name" value="BNACNNG47150D PROTEIN"/>
    <property type="match status" value="1"/>
</dbReference>
<protein>
    <recommendedName>
        <fullName evidence="5">C2 domain-containing protein</fullName>
    </recommendedName>
</protein>
<evidence type="ECO:0000313" key="3">
    <source>
        <dbReference type="EMBL" id="KAI5059971.1"/>
    </source>
</evidence>
<sequence>MALYEAVEKIVRASQNFKDAKRLDHVQFFWVLSSFSPRPSFLLLGSSVEASRSIRVLVLEAFDLPEAVDDGEEVAIKVAVGAREFQTAPNKTFGRKTAPWTLDFEFPVLNLRDNLLVMLVHKNGEMISKNEIDTPSIVEKGSYEVYLLLDGGGSIHLSLSFVLTDEERRRIDIMRAAALKRRGQEAPKSTENSQLVEKESESGPSDPILSAPIREPEKDVDKSKASKDVSSAASQELESQSDKSDKNVQDNLEEPSTGFEPVRELVSTSGDSSEKTSSIRSISPHNPAKADQMNSSSSATVAIPSQAYVYGEPEEQTGSENSRGDSLENSAGVNHIKPSPSSVKAKIKAFETTRPEGATKQGLTLPSTVEVHMSSSQFRSSPRRNAECEAEQAELPRKHLKLMDADRTGSEEVESGNGMASVEPFKTGPESDLAVSGASGADSCNKEKDCLPESEGKETERSLEAVTNVECVKTNERDMQREKTLVTASNQKGRMIDLNGVSKQVLNGAIVGAVSGAVLIAAGAFLWARNPNKRRNISTRQQRSKQSTRK</sequence>
<feature type="compositionally biased region" description="Low complexity" evidence="1">
    <location>
        <begin position="267"/>
        <end position="283"/>
    </location>
</feature>
<organism evidence="3 4">
    <name type="scientific">Adiantum capillus-veneris</name>
    <name type="common">Maidenhair fern</name>
    <dbReference type="NCBI Taxonomy" id="13818"/>
    <lineage>
        <taxon>Eukaryota</taxon>
        <taxon>Viridiplantae</taxon>
        <taxon>Streptophyta</taxon>
        <taxon>Embryophyta</taxon>
        <taxon>Tracheophyta</taxon>
        <taxon>Polypodiopsida</taxon>
        <taxon>Polypodiidae</taxon>
        <taxon>Polypodiales</taxon>
        <taxon>Pteridineae</taxon>
        <taxon>Pteridaceae</taxon>
        <taxon>Vittarioideae</taxon>
        <taxon>Adiantum</taxon>
    </lineage>
</organism>
<evidence type="ECO:0000256" key="1">
    <source>
        <dbReference type="SAM" id="MobiDB-lite"/>
    </source>
</evidence>
<keyword evidence="2" id="KW-0812">Transmembrane</keyword>
<keyword evidence="4" id="KW-1185">Reference proteome</keyword>
<comment type="caution">
    <text evidence="3">The sequence shown here is derived from an EMBL/GenBank/DDBJ whole genome shotgun (WGS) entry which is preliminary data.</text>
</comment>